<accession>A0A645AN15</accession>
<evidence type="ECO:0000313" key="2">
    <source>
        <dbReference type="EMBL" id="MPM54615.1"/>
    </source>
</evidence>
<comment type="caution">
    <text evidence="2">The sequence shown here is derived from an EMBL/GenBank/DDBJ whole genome shotgun (WGS) entry which is preliminary data.</text>
</comment>
<dbReference type="AlphaFoldDB" id="A0A645AN15"/>
<reference evidence="2" key="1">
    <citation type="submission" date="2019-08" db="EMBL/GenBank/DDBJ databases">
        <authorList>
            <person name="Kucharzyk K."/>
            <person name="Murdoch R.W."/>
            <person name="Higgins S."/>
            <person name="Loffler F."/>
        </authorList>
    </citation>
    <scope>NUCLEOTIDE SEQUENCE</scope>
</reference>
<name>A0A645AN15_9ZZZZ</name>
<organism evidence="2">
    <name type="scientific">bioreactor metagenome</name>
    <dbReference type="NCBI Taxonomy" id="1076179"/>
    <lineage>
        <taxon>unclassified sequences</taxon>
        <taxon>metagenomes</taxon>
        <taxon>ecological metagenomes</taxon>
    </lineage>
</organism>
<dbReference type="EMBL" id="VSSQ01014885">
    <property type="protein sequence ID" value="MPM54615.1"/>
    <property type="molecule type" value="Genomic_DNA"/>
</dbReference>
<feature type="region of interest" description="Disordered" evidence="1">
    <location>
        <begin position="65"/>
        <end position="86"/>
    </location>
</feature>
<sequence length="106" mass="11551">MPFELAAVETEIEQTVERAVVLRKRDDTVADVSRRQHAPFLTQPAGAAAFVRDGDHRGDIPRESLQAAEQCGQSRAAADGDDARPQREPVFEGVRHYAVALGGPFP</sequence>
<gene>
    <name evidence="2" type="ORF">SDC9_101394</name>
</gene>
<proteinExistence type="predicted"/>
<evidence type="ECO:0000256" key="1">
    <source>
        <dbReference type="SAM" id="MobiDB-lite"/>
    </source>
</evidence>
<protein>
    <submittedName>
        <fullName evidence="2">Uncharacterized protein</fullName>
    </submittedName>
</protein>